<comment type="caution">
    <text evidence="2">The sequence shown here is derived from an EMBL/GenBank/DDBJ whole genome shotgun (WGS) entry which is preliminary data.</text>
</comment>
<dbReference type="EMBL" id="BQKI01000001">
    <property type="protein sequence ID" value="GJM86748.1"/>
    <property type="molecule type" value="Genomic_DNA"/>
</dbReference>
<keyword evidence="3" id="KW-1185">Reference proteome</keyword>
<feature type="region of interest" description="Disordered" evidence="1">
    <location>
        <begin position="1"/>
        <end position="62"/>
    </location>
</feature>
<gene>
    <name evidence="2" type="primary">ga02638</name>
    <name evidence="2" type="ORF">PR202_ga02638</name>
</gene>
<reference evidence="2" key="2">
    <citation type="submission" date="2021-12" db="EMBL/GenBank/DDBJ databases">
        <title>Resequencing data analysis of finger millet.</title>
        <authorList>
            <person name="Hatakeyama M."/>
            <person name="Aluri S."/>
            <person name="Balachadran M.T."/>
            <person name="Sivarajan S.R."/>
            <person name="Poveda L."/>
            <person name="Shimizu-Inatsugi R."/>
            <person name="Schlapbach R."/>
            <person name="Sreeman S.M."/>
            <person name="Shimizu K.K."/>
        </authorList>
    </citation>
    <scope>NUCLEOTIDE SEQUENCE</scope>
</reference>
<accession>A0AAV5BM89</accession>
<reference evidence="2" key="1">
    <citation type="journal article" date="2018" name="DNA Res.">
        <title>Multiple hybrid de novo genome assembly of finger millet, an orphan allotetraploid crop.</title>
        <authorList>
            <person name="Hatakeyama M."/>
            <person name="Aluri S."/>
            <person name="Balachadran M.T."/>
            <person name="Sivarajan S.R."/>
            <person name="Patrignani A."/>
            <person name="Gruter S."/>
            <person name="Poveda L."/>
            <person name="Shimizu-Inatsugi R."/>
            <person name="Baeten J."/>
            <person name="Francoijs K.J."/>
            <person name="Nataraja K.N."/>
            <person name="Reddy Y.A.N."/>
            <person name="Phadnis S."/>
            <person name="Ravikumar R.L."/>
            <person name="Schlapbach R."/>
            <person name="Sreeman S.M."/>
            <person name="Shimizu K.K."/>
        </authorList>
    </citation>
    <scope>NUCLEOTIDE SEQUENCE</scope>
</reference>
<organism evidence="2 3">
    <name type="scientific">Eleusine coracana subsp. coracana</name>
    <dbReference type="NCBI Taxonomy" id="191504"/>
    <lineage>
        <taxon>Eukaryota</taxon>
        <taxon>Viridiplantae</taxon>
        <taxon>Streptophyta</taxon>
        <taxon>Embryophyta</taxon>
        <taxon>Tracheophyta</taxon>
        <taxon>Spermatophyta</taxon>
        <taxon>Magnoliopsida</taxon>
        <taxon>Liliopsida</taxon>
        <taxon>Poales</taxon>
        <taxon>Poaceae</taxon>
        <taxon>PACMAD clade</taxon>
        <taxon>Chloridoideae</taxon>
        <taxon>Cynodonteae</taxon>
        <taxon>Eleusininae</taxon>
        <taxon>Eleusine</taxon>
    </lineage>
</organism>
<dbReference type="Proteomes" id="UP001054889">
    <property type="component" value="Unassembled WGS sequence"/>
</dbReference>
<evidence type="ECO:0000313" key="2">
    <source>
        <dbReference type="EMBL" id="GJM86748.1"/>
    </source>
</evidence>
<evidence type="ECO:0000256" key="1">
    <source>
        <dbReference type="SAM" id="MobiDB-lite"/>
    </source>
</evidence>
<evidence type="ECO:0008006" key="4">
    <source>
        <dbReference type="Google" id="ProtNLM"/>
    </source>
</evidence>
<proteinExistence type="predicted"/>
<dbReference type="AlphaFoldDB" id="A0AAV5BM89"/>
<protein>
    <recommendedName>
        <fullName evidence="4">DNA-directed RNA polymerase</fullName>
    </recommendedName>
</protein>
<sequence>MEDDEYEEGMEVGYGGHHRGSGHGGDTVRRRTTRGVTAGGGTGTRWDEDMEGDGDLRERGGDHTQEDAWAVISAYFEEKGLVRQQLDLLSTSSFRITMQEIVRRIATESDEIR</sequence>
<evidence type="ECO:0000313" key="3">
    <source>
        <dbReference type="Proteomes" id="UP001054889"/>
    </source>
</evidence>
<name>A0AAV5BM89_ELECO</name>
<feature type="compositionally biased region" description="Acidic residues" evidence="1">
    <location>
        <begin position="1"/>
        <end position="10"/>
    </location>
</feature>